<feature type="region of interest" description="Disordered" evidence="1">
    <location>
        <begin position="1"/>
        <end position="25"/>
    </location>
</feature>
<protein>
    <submittedName>
        <fullName evidence="2">Uncharacterized protein</fullName>
    </submittedName>
</protein>
<evidence type="ECO:0000256" key="1">
    <source>
        <dbReference type="SAM" id="MobiDB-lite"/>
    </source>
</evidence>
<comment type="caution">
    <text evidence="2">The sequence shown here is derived from an EMBL/GenBank/DDBJ whole genome shotgun (WGS) entry which is preliminary data.</text>
</comment>
<sequence length="51" mass="5413">MSPVSITKVGKPGITQGQSNRAMQHSLSLTGKLPEQLDSFPGAKMAKWTTA</sequence>
<dbReference type="Proteomes" id="UP000887009">
    <property type="component" value="Unassembled WGS sequence"/>
</dbReference>
<proteinExistence type="predicted"/>
<dbReference type="EMBL" id="BPNL01000010">
    <property type="protein sequence ID" value="GJA53761.1"/>
    <property type="molecule type" value="Genomic_DNA"/>
</dbReference>
<reference evidence="2" key="1">
    <citation type="submission" date="2021-07" db="EMBL/GenBank/DDBJ databases">
        <title>Draft genome sequence of carbapenem-resistant Aeromonas spp. in Japan.</title>
        <authorList>
            <person name="Maehana S."/>
            <person name="Suzuki M."/>
            <person name="Kitasato H."/>
        </authorList>
    </citation>
    <scope>NUCLEOTIDE SEQUENCE</scope>
    <source>
        <strain evidence="2">KAM348</strain>
    </source>
</reference>
<evidence type="ECO:0000313" key="2">
    <source>
        <dbReference type="EMBL" id="GJA53761.1"/>
    </source>
</evidence>
<accession>A0AAI9P9I8</accession>
<organism evidence="2 3">
    <name type="scientific">Aeromonas caviae</name>
    <name type="common">Aeromonas punctata</name>
    <dbReference type="NCBI Taxonomy" id="648"/>
    <lineage>
        <taxon>Bacteria</taxon>
        <taxon>Pseudomonadati</taxon>
        <taxon>Pseudomonadota</taxon>
        <taxon>Gammaproteobacteria</taxon>
        <taxon>Aeromonadales</taxon>
        <taxon>Aeromonadaceae</taxon>
        <taxon>Aeromonas</taxon>
    </lineage>
</organism>
<feature type="compositionally biased region" description="Polar residues" evidence="1">
    <location>
        <begin position="15"/>
        <end position="25"/>
    </location>
</feature>
<dbReference type="AlphaFoldDB" id="A0AAI9P9I8"/>
<evidence type="ECO:0000313" key="3">
    <source>
        <dbReference type="Proteomes" id="UP000887009"/>
    </source>
</evidence>
<name>A0AAI9P9I8_AERCA</name>
<gene>
    <name evidence="2" type="ORF">KAM348_11840</name>
</gene>